<comment type="caution">
    <text evidence="3">The sequence shown here is derived from an EMBL/GenBank/DDBJ whole genome shotgun (WGS) entry which is preliminary data.</text>
</comment>
<proteinExistence type="predicted"/>
<dbReference type="EMBL" id="VSUB01000002">
    <property type="protein sequence ID" value="MYY64478.1"/>
    <property type="molecule type" value="Genomic_DNA"/>
</dbReference>
<keyword evidence="2" id="KW-0472">Membrane</keyword>
<protein>
    <submittedName>
        <fullName evidence="3">Uncharacterized protein</fullName>
    </submittedName>
</protein>
<gene>
    <name evidence="3" type="ORF">FYL25_03390</name>
</gene>
<evidence type="ECO:0000313" key="4">
    <source>
        <dbReference type="Proteomes" id="UP000471678"/>
    </source>
</evidence>
<feature type="region of interest" description="Disordered" evidence="1">
    <location>
        <begin position="1"/>
        <end position="47"/>
    </location>
</feature>
<sequence>MATPIRSSNDNNVPANTPIENDERVLYNKGRNSSDGGGGNMNNDYVTHPELKLSEEQTQHKLDNLDNKITQVDNKIDYKFDELDKKIDSKFDLLNSKLDAQNKLIWWIIRLLTAGVVLPAIAYFVKTIFLK</sequence>
<name>A0A6N9IQ77_9LACO</name>
<evidence type="ECO:0000256" key="2">
    <source>
        <dbReference type="SAM" id="Phobius"/>
    </source>
</evidence>
<keyword evidence="2" id="KW-1133">Transmembrane helix</keyword>
<dbReference type="Proteomes" id="UP000471678">
    <property type="component" value="Unassembled WGS sequence"/>
</dbReference>
<dbReference type="RefSeq" id="WP_161022385.1">
    <property type="nucleotide sequence ID" value="NZ_JADCKI010000002.1"/>
</dbReference>
<organism evidence="3 4">
    <name type="scientific">Ligilactobacillus salivarius</name>
    <dbReference type="NCBI Taxonomy" id="1624"/>
    <lineage>
        <taxon>Bacteria</taxon>
        <taxon>Bacillati</taxon>
        <taxon>Bacillota</taxon>
        <taxon>Bacilli</taxon>
        <taxon>Lactobacillales</taxon>
        <taxon>Lactobacillaceae</taxon>
        <taxon>Ligilactobacillus</taxon>
    </lineage>
</organism>
<evidence type="ECO:0000256" key="1">
    <source>
        <dbReference type="SAM" id="MobiDB-lite"/>
    </source>
</evidence>
<reference evidence="3 4" key="1">
    <citation type="journal article" date="2020" name="Food Funct.">
        <title>Screening of Lactobacillus salivarius strains from the feces of Chinese populations and the evaluation of their effects against intestinal inflammation in mice.</title>
        <authorList>
            <person name="Zhai Q."/>
            <person name="Shen X."/>
            <person name="Cen S."/>
            <person name="Zhang C."/>
            <person name="Tian F."/>
            <person name="Zhao J."/>
            <person name="Zhang H."/>
            <person name="Xue Y."/>
            <person name="Chen W."/>
        </authorList>
    </citation>
    <scope>NUCLEOTIDE SEQUENCE [LARGE SCALE GENOMIC DNA]</scope>
    <source>
        <strain evidence="3 4">FYNDL5_1.scaf</strain>
    </source>
</reference>
<evidence type="ECO:0000313" key="3">
    <source>
        <dbReference type="EMBL" id="MYY64478.1"/>
    </source>
</evidence>
<accession>A0A6N9IQ77</accession>
<feature type="transmembrane region" description="Helical" evidence="2">
    <location>
        <begin position="104"/>
        <end position="125"/>
    </location>
</feature>
<keyword evidence="2" id="KW-0812">Transmembrane</keyword>
<dbReference type="AlphaFoldDB" id="A0A6N9IQ77"/>
<feature type="compositionally biased region" description="Polar residues" evidence="1">
    <location>
        <begin position="1"/>
        <end position="19"/>
    </location>
</feature>